<comment type="caution">
    <text evidence="14">The sequence shown here is derived from an EMBL/GenBank/DDBJ whole genome shotgun (WGS) entry which is preliminary data.</text>
</comment>
<dbReference type="FunFam" id="3.60.130.10:FF:000002">
    <property type="entry name" value="Alpha-ketoglutarate-dependent taurine dioxygenase"/>
    <property type="match status" value="1"/>
</dbReference>
<organism evidence="14 15">
    <name type="scientific">Streptomyces parvus</name>
    <dbReference type="NCBI Taxonomy" id="66428"/>
    <lineage>
        <taxon>Bacteria</taxon>
        <taxon>Bacillati</taxon>
        <taxon>Actinomycetota</taxon>
        <taxon>Actinomycetes</taxon>
        <taxon>Kitasatosporales</taxon>
        <taxon>Streptomycetaceae</taxon>
        <taxon>Streptomyces</taxon>
    </lineage>
</organism>
<reference evidence="14 15" key="1">
    <citation type="submission" date="2020-01" db="EMBL/GenBank/DDBJ databases">
        <title>Insect and environment-associated Actinomycetes.</title>
        <authorList>
            <person name="Currrie C."/>
            <person name="Chevrette M."/>
            <person name="Carlson C."/>
            <person name="Stubbendieck R."/>
            <person name="Wendt-Pienkowski E."/>
        </authorList>
    </citation>
    <scope>NUCLEOTIDE SEQUENCE [LARGE SCALE GENOMIC DNA]</scope>
    <source>
        <strain evidence="14 15">SID7590</strain>
    </source>
</reference>
<dbReference type="Pfam" id="PF02668">
    <property type="entry name" value="TauD"/>
    <property type="match status" value="1"/>
</dbReference>
<name>A0A7K3S3C2_9ACTN</name>
<evidence type="ECO:0000256" key="3">
    <source>
        <dbReference type="ARBA" id="ARBA00022723"/>
    </source>
</evidence>
<dbReference type="PANTHER" id="PTHR30468:SF5">
    <property type="entry name" value="ALPHA-KETOGLUTARATE-DEPENDENT SULFATE ESTER DIOXYGENASE"/>
    <property type="match status" value="1"/>
</dbReference>
<dbReference type="GO" id="GO:0046872">
    <property type="term" value="F:metal ion binding"/>
    <property type="evidence" value="ECO:0007669"/>
    <property type="project" value="UniProtKB-KW"/>
</dbReference>
<sequence>MSSATAPTTAPSSTAPSTVTVQKLGGRLGAVISGVRLGGDLDAATVAEIRSALLANKVVFFRGQDHLDEESHEAFGRLLGTPVAHPTVPSADGRYSLGIDSDHGGRANQWHTDVTFVPAYPAFSILRAVIVPPYGGNTLWANTATAYAGLPEPLRVLADSLRAVHSNDYDYAALRPQALPEALKQYKKVFTSTKFLTEHPVVRVHPETGERVLLLGNFVQRIAGLTGKDSRTLLDLFQSHIERPENTVRWQWQVGDVAIWDNRATQHYGVDDSDAHERKLRRVTIDGDVPVGVDGRSSTLISPEEVPDPAFGIASGASTAA</sequence>
<dbReference type="InterPro" id="IPR051323">
    <property type="entry name" value="AtsK-like"/>
</dbReference>
<evidence type="ECO:0000256" key="12">
    <source>
        <dbReference type="SAM" id="MobiDB-lite"/>
    </source>
</evidence>
<evidence type="ECO:0000256" key="7">
    <source>
        <dbReference type="ARBA" id="ARBA00050529"/>
    </source>
</evidence>
<evidence type="ECO:0000256" key="9">
    <source>
        <dbReference type="ARBA" id="ARBA00066614"/>
    </source>
</evidence>
<protein>
    <recommendedName>
        <fullName evidence="10">Alpha-ketoglutarate-dependent sulfate ester dioxygenase</fullName>
        <ecNumber evidence="9">1.14.11.77</ecNumber>
    </recommendedName>
    <alternativeName>
        <fullName evidence="11">Type II alkyl sulfatase</fullName>
    </alternativeName>
</protein>
<gene>
    <name evidence="14" type="ORF">G3I50_24345</name>
</gene>
<comment type="similarity">
    <text evidence="2">Belongs to the TfdA dioxygenase family.</text>
</comment>
<dbReference type="PANTHER" id="PTHR30468">
    <property type="entry name" value="ALPHA-KETOGLUTARATE-DEPENDENT SULFONATE DIOXYGENASE"/>
    <property type="match status" value="1"/>
</dbReference>
<evidence type="ECO:0000256" key="8">
    <source>
        <dbReference type="ARBA" id="ARBA00051250"/>
    </source>
</evidence>
<keyword evidence="5" id="KW-0560">Oxidoreductase</keyword>
<feature type="region of interest" description="Disordered" evidence="12">
    <location>
        <begin position="298"/>
        <end position="321"/>
    </location>
</feature>
<dbReference type="EC" id="1.14.11.77" evidence="9"/>
<evidence type="ECO:0000256" key="6">
    <source>
        <dbReference type="ARBA" id="ARBA00023004"/>
    </source>
</evidence>
<proteinExistence type="inferred from homology"/>
<keyword evidence="3" id="KW-0479">Metal-binding</keyword>
<evidence type="ECO:0000256" key="2">
    <source>
        <dbReference type="ARBA" id="ARBA00005896"/>
    </source>
</evidence>
<evidence type="ECO:0000256" key="4">
    <source>
        <dbReference type="ARBA" id="ARBA00022964"/>
    </source>
</evidence>
<dbReference type="RefSeq" id="WP_164205468.1">
    <property type="nucleotide sequence ID" value="NZ_JAAGMP010001066.1"/>
</dbReference>
<dbReference type="GO" id="GO:0016706">
    <property type="term" value="F:2-oxoglutarate-dependent dioxygenase activity"/>
    <property type="evidence" value="ECO:0007669"/>
    <property type="project" value="TreeGrafter"/>
</dbReference>
<evidence type="ECO:0000313" key="15">
    <source>
        <dbReference type="Proteomes" id="UP000469670"/>
    </source>
</evidence>
<dbReference type="InterPro" id="IPR042098">
    <property type="entry name" value="TauD-like_sf"/>
</dbReference>
<keyword evidence="6" id="KW-0408">Iron</keyword>
<feature type="domain" description="TauD/TfdA-like" evidence="13">
    <location>
        <begin position="21"/>
        <end position="284"/>
    </location>
</feature>
<dbReference type="AlphaFoldDB" id="A0A7K3S3C2"/>
<evidence type="ECO:0000256" key="10">
    <source>
        <dbReference type="ARBA" id="ARBA00067109"/>
    </source>
</evidence>
<comment type="cofactor">
    <cofactor evidence="1">
        <name>Fe(2+)</name>
        <dbReference type="ChEBI" id="CHEBI:29033"/>
    </cofactor>
</comment>
<evidence type="ECO:0000256" key="5">
    <source>
        <dbReference type="ARBA" id="ARBA00023002"/>
    </source>
</evidence>
<keyword evidence="4 14" id="KW-0223">Dioxygenase</keyword>
<comment type="catalytic activity">
    <reaction evidence="7">
        <text>a primary linear alkyl sulfate ester + 2-oxoglutarate + O2 = an aldehyde + sulfate + succinate + CO2 + H(+)</text>
        <dbReference type="Rhea" id="RHEA:65716"/>
        <dbReference type="ChEBI" id="CHEBI:15378"/>
        <dbReference type="ChEBI" id="CHEBI:15379"/>
        <dbReference type="ChEBI" id="CHEBI:16189"/>
        <dbReference type="ChEBI" id="CHEBI:16526"/>
        <dbReference type="ChEBI" id="CHEBI:16810"/>
        <dbReference type="ChEBI" id="CHEBI:17478"/>
        <dbReference type="ChEBI" id="CHEBI:30031"/>
        <dbReference type="ChEBI" id="CHEBI:157685"/>
        <dbReference type="EC" id="1.14.11.77"/>
    </reaction>
</comment>
<dbReference type="Gene3D" id="3.60.130.10">
    <property type="entry name" value="Clavaminate synthase-like"/>
    <property type="match status" value="1"/>
</dbReference>
<dbReference type="Proteomes" id="UP000469670">
    <property type="component" value="Unassembled WGS sequence"/>
</dbReference>
<dbReference type="EMBL" id="JAAGMP010001066">
    <property type="protein sequence ID" value="NEC21352.1"/>
    <property type="molecule type" value="Genomic_DNA"/>
</dbReference>
<dbReference type="GO" id="GO:0005737">
    <property type="term" value="C:cytoplasm"/>
    <property type="evidence" value="ECO:0007669"/>
    <property type="project" value="TreeGrafter"/>
</dbReference>
<evidence type="ECO:0000313" key="14">
    <source>
        <dbReference type="EMBL" id="NEC21352.1"/>
    </source>
</evidence>
<comment type="catalytic activity">
    <reaction evidence="8">
        <text>2-ethylhexyl sulfate + 2-oxoglutarate + O2 = 2-ethylhexanal + sulfate + succinate + CO2 + H(+)</text>
        <dbReference type="Rhea" id="RHEA:47620"/>
        <dbReference type="ChEBI" id="CHEBI:15378"/>
        <dbReference type="ChEBI" id="CHEBI:15379"/>
        <dbReference type="ChEBI" id="CHEBI:16189"/>
        <dbReference type="ChEBI" id="CHEBI:16526"/>
        <dbReference type="ChEBI" id="CHEBI:16810"/>
        <dbReference type="ChEBI" id="CHEBI:30031"/>
        <dbReference type="ChEBI" id="CHEBI:87808"/>
        <dbReference type="ChEBI" id="CHEBI:87809"/>
        <dbReference type="EC" id="1.14.11.77"/>
    </reaction>
</comment>
<dbReference type="SUPFAM" id="SSF51197">
    <property type="entry name" value="Clavaminate synthase-like"/>
    <property type="match status" value="1"/>
</dbReference>
<evidence type="ECO:0000259" key="13">
    <source>
        <dbReference type="Pfam" id="PF02668"/>
    </source>
</evidence>
<evidence type="ECO:0000256" key="11">
    <source>
        <dbReference type="ARBA" id="ARBA00078517"/>
    </source>
</evidence>
<accession>A0A7K3S3C2</accession>
<dbReference type="InterPro" id="IPR003819">
    <property type="entry name" value="TauD/TfdA-like"/>
</dbReference>
<evidence type="ECO:0000256" key="1">
    <source>
        <dbReference type="ARBA" id="ARBA00001954"/>
    </source>
</evidence>